<evidence type="ECO:0000313" key="3">
    <source>
        <dbReference type="Proteomes" id="UP000837857"/>
    </source>
</evidence>
<dbReference type="EMBL" id="OW152818">
    <property type="protein sequence ID" value="CAH2071283.1"/>
    <property type="molecule type" value="Genomic_DNA"/>
</dbReference>
<sequence>MENEPTKGEYATADRIGATTGAAPAEWSRGLCAAALHVTVRLARCSRRGHRLAVASPSYCLPDGPDGARCTAPLHRLPPYRPRPPPVRLPAPPAPTPAAGPPPAPPRRIFRIGREKSIVQRAPNNFGKTHGALATAMTEPRRPGRSSAPQRRRRRRPN</sequence>
<evidence type="ECO:0000313" key="2">
    <source>
        <dbReference type="EMBL" id="CAH2071283.1"/>
    </source>
</evidence>
<gene>
    <name evidence="2" type="ORF">IPOD504_LOCUS15064</name>
</gene>
<feature type="region of interest" description="Disordered" evidence="1">
    <location>
        <begin position="73"/>
        <end position="158"/>
    </location>
</feature>
<reference evidence="2" key="1">
    <citation type="submission" date="2022-03" db="EMBL/GenBank/DDBJ databases">
        <authorList>
            <person name="Martin H S."/>
        </authorList>
    </citation>
    <scope>NUCLEOTIDE SEQUENCE</scope>
</reference>
<protein>
    <submittedName>
        <fullName evidence="2">Uncharacterized protein</fullName>
    </submittedName>
</protein>
<name>A0ABN8J2X6_9NEOP</name>
<evidence type="ECO:0000256" key="1">
    <source>
        <dbReference type="SAM" id="MobiDB-lite"/>
    </source>
</evidence>
<dbReference type="Proteomes" id="UP000837857">
    <property type="component" value="Chromosome 6"/>
</dbReference>
<proteinExistence type="predicted"/>
<feature type="compositionally biased region" description="Pro residues" evidence="1">
    <location>
        <begin position="79"/>
        <end position="106"/>
    </location>
</feature>
<accession>A0ABN8J2X6</accession>
<organism evidence="2 3">
    <name type="scientific">Iphiclides podalirius</name>
    <name type="common">scarce swallowtail</name>
    <dbReference type="NCBI Taxonomy" id="110791"/>
    <lineage>
        <taxon>Eukaryota</taxon>
        <taxon>Metazoa</taxon>
        <taxon>Ecdysozoa</taxon>
        <taxon>Arthropoda</taxon>
        <taxon>Hexapoda</taxon>
        <taxon>Insecta</taxon>
        <taxon>Pterygota</taxon>
        <taxon>Neoptera</taxon>
        <taxon>Endopterygota</taxon>
        <taxon>Lepidoptera</taxon>
        <taxon>Glossata</taxon>
        <taxon>Ditrysia</taxon>
        <taxon>Papilionoidea</taxon>
        <taxon>Papilionidae</taxon>
        <taxon>Papilioninae</taxon>
        <taxon>Iphiclides</taxon>
    </lineage>
</organism>
<feature type="non-terminal residue" evidence="2">
    <location>
        <position position="158"/>
    </location>
</feature>
<keyword evidence="3" id="KW-1185">Reference proteome</keyword>